<keyword evidence="5 12" id="KW-0349">Heme</keyword>
<dbReference type="PANTHER" id="PTHR30365:SF14">
    <property type="entry name" value="CYTOCHROME BD MENAQUINOL OXIDASE SUBUNIT I-RELATED"/>
    <property type="match status" value="1"/>
</dbReference>
<evidence type="ECO:0000313" key="13">
    <source>
        <dbReference type="EMBL" id="QQD18259.1"/>
    </source>
</evidence>
<evidence type="ECO:0000256" key="7">
    <source>
        <dbReference type="ARBA" id="ARBA00022723"/>
    </source>
</evidence>
<gene>
    <name evidence="13" type="ORF">I6N98_18300</name>
</gene>
<feature type="transmembrane region" description="Helical" evidence="12">
    <location>
        <begin position="183"/>
        <end position="206"/>
    </location>
</feature>
<evidence type="ECO:0000256" key="3">
    <source>
        <dbReference type="ARBA" id="ARBA00022448"/>
    </source>
</evidence>
<evidence type="ECO:0000313" key="14">
    <source>
        <dbReference type="Proteomes" id="UP000596063"/>
    </source>
</evidence>
<evidence type="ECO:0000256" key="1">
    <source>
        <dbReference type="ARBA" id="ARBA00004651"/>
    </source>
</evidence>
<dbReference type="PIRSF" id="PIRSF006446">
    <property type="entry name" value="Cyt_quinol_oxidase_1"/>
    <property type="match status" value="1"/>
</dbReference>
<feature type="transmembrane region" description="Helical" evidence="12">
    <location>
        <begin position="317"/>
        <end position="340"/>
    </location>
</feature>
<evidence type="ECO:0000256" key="11">
    <source>
        <dbReference type="ARBA" id="ARBA00023136"/>
    </source>
</evidence>
<dbReference type="GO" id="GO:0016682">
    <property type="term" value="F:oxidoreductase activity, acting on diphenols and related substances as donors, oxygen as acceptor"/>
    <property type="evidence" value="ECO:0007669"/>
    <property type="project" value="TreeGrafter"/>
</dbReference>
<dbReference type="InterPro" id="IPR002585">
    <property type="entry name" value="Cyt-d_ubiquinol_oxidase_su_1"/>
</dbReference>
<dbReference type="GO" id="GO:0046872">
    <property type="term" value="F:metal ion binding"/>
    <property type="evidence" value="ECO:0007669"/>
    <property type="project" value="UniProtKB-UniRule"/>
</dbReference>
<evidence type="ECO:0000256" key="5">
    <source>
        <dbReference type="ARBA" id="ARBA00022617"/>
    </source>
</evidence>
<evidence type="ECO:0000256" key="6">
    <source>
        <dbReference type="ARBA" id="ARBA00022692"/>
    </source>
</evidence>
<dbReference type="Proteomes" id="UP000596063">
    <property type="component" value="Chromosome"/>
</dbReference>
<evidence type="ECO:0000256" key="8">
    <source>
        <dbReference type="ARBA" id="ARBA00022982"/>
    </source>
</evidence>
<feature type="transmembrane region" description="Helical" evidence="12">
    <location>
        <begin position="128"/>
        <end position="146"/>
    </location>
</feature>
<dbReference type="AlphaFoldDB" id="A0A7T4R0V0"/>
<evidence type="ECO:0000256" key="10">
    <source>
        <dbReference type="ARBA" id="ARBA00023004"/>
    </source>
</evidence>
<dbReference type="GO" id="GO:0070069">
    <property type="term" value="C:cytochrome complex"/>
    <property type="evidence" value="ECO:0007669"/>
    <property type="project" value="UniProtKB-UniRule"/>
</dbReference>
<feature type="transmembrane region" description="Helical" evidence="12">
    <location>
        <begin position="352"/>
        <end position="374"/>
    </location>
</feature>
<keyword evidence="3 12" id="KW-0813">Transport</keyword>
<dbReference type="GO" id="GO:0019646">
    <property type="term" value="P:aerobic electron transport chain"/>
    <property type="evidence" value="ECO:0007669"/>
    <property type="project" value="InterPro"/>
</dbReference>
<name>A0A7T4R0V0_9GAMM</name>
<comment type="subcellular location">
    <subcellularLocation>
        <location evidence="12">Cell inner membrane</location>
    </subcellularLocation>
    <subcellularLocation>
        <location evidence="1">Cell membrane</location>
        <topology evidence="1">Multi-pass membrane protein</topology>
    </subcellularLocation>
</comment>
<dbReference type="EMBL" id="CP066167">
    <property type="protein sequence ID" value="QQD18259.1"/>
    <property type="molecule type" value="Genomic_DNA"/>
</dbReference>
<evidence type="ECO:0000256" key="4">
    <source>
        <dbReference type="ARBA" id="ARBA00022475"/>
    </source>
</evidence>
<keyword evidence="14" id="KW-1185">Reference proteome</keyword>
<dbReference type="GO" id="GO:0005886">
    <property type="term" value="C:plasma membrane"/>
    <property type="evidence" value="ECO:0007669"/>
    <property type="project" value="UniProtKB-SubCell"/>
</dbReference>
<evidence type="ECO:0000256" key="9">
    <source>
        <dbReference type="ARBA" id="ARBA00022989"/>
    </source>
</evidence>
<keyword evidence="4 12" id="KW-1003">Cell membrane</keyword>
<proteinExistence type="inferred from homology"/>
<evidence type="ECO:0000256" key="12">
    <source>
        <dbReference type="PIRNR" id="PIRNR006446"/>
    </source>
</evidence>
<feature type="transmembrane region" description="Helical" evidence="12">
    <location>
        <begin position="218"/>
        <end position="236"/>
    </location>
</feature>
<comment type="similarity">
    <text evidence="2 12">Belongs to the cytochrome ubiquinol oxidase subunit 1 family.</text>
</comment>
<feature type="transmembrane region" description="Helical" evidence="12">
    <location>
        <begin position="406"/>
        <end position="424"/>
    </location>
</feature>
<evidence type="ECO:0000256" key="2">
    <source>
        <dbReference type="ARBA" id="ARBA00009819"/>
    </source>
</evidence>
<keyword evidence="10 12" id="KW-0408">Iron</keyword>
<dbReference type="RefSeq" id="WP_198569757.1">
    <property type="nucleotide sequence ID" value="NZ_CP066167.1"/>
</dbReference>
<organism evidence="13 14">
    <name type="scientific">Spongiibacter nanhainus</name>
    <dbReference type="NCBI Taxonomy" id="2794344"/>
    <lineage>
        <taxon>Bacteria</taxon>
        <taxon>Pseudomonadati</taxon>
        <taxon>Pseudomonadota</taxon>
        <taxon>Gammaproteobacteria</taxon>
        <taxon>Cellvibrionales</taxon>
        <taxon>Spongiibacteraceae</taxon>
        <taxon>Spongiibacter</taxon>
    </lineage>
</organism>
<sequence>MEFDPFVLARIQFATNISFHILFPAISIGLGWLLLYFRLRYTQTGDKAWEYAYYFWVKVFALTFAMGVVSGITMSFQFGTNWPGFMEKAGNVAGPLLGYEVLSAFFLEASFLGIMLFGRDRVSNKVHLISAFLVAFGTTLSAFWILSLNSWMQTPAGHYMEDGVVMVESWWAVIFNPSFPYRFFHMLVASLLTTAFLVAGVSAWRALKNVDGPATWKIMRTGIVVAAILAPLQIFIGDLHGLNTLEHQPAKVAAMEAIWETEQGAPFTVFALPDEDSRSNRYAIEVPYAASLILTHELEGEVKGLNEFVGEHPPVPIVFWSFRVMLAIGGLMVLVSWWAAWAMRGGREPTRAVLAALSAMTFSGWIAVLAGWYVTEIGRQPWIVDGLITVKEVVADHSQATVGGTLFGYILLYVFLLASYIGALRNLANKPAGSLAMGPVAFNKPRNSNTANGEA</sequence>
<accession>A0A7T4R0V0</accession>
<protein>
    <submittedName>
        <fullName evidence="13">Cytochrome ubiquinol oxidase subunit I</fullName>
    </submittedName>
</protein>
<keyword evidence="8 12" id="KW-0249">Electron transport</keyword>
<reference evidence="13 14" key="1">
    <citation type="submission" date="2020-12" db="EMBL/GenBank/DDBJ databases">
        <authorList>
            <person name="Shan Y."/>
        </authorList>
    </citation>
    <scope>NUCLEOTIDE SEQUENCE [LARGE SCALE GENOMIC DNA]</scope>
    <source>
        <strain evidence="14">csc3.9</strain>
    </source>
</reference>
<keyword evidence="9 12" id="KW-1133">Transmembrane helix</keyword>
<feature type="transmembrane region" description="Helical" evidence="12">
    <location>
        <begin position="51"/>
        <end position="76"/>
    </location>
</feature>
<dbReference type="GO" id="GO:0009055">
    <property type="term" value="F:electron transfer activity"/>
    <property type="evidence" value="ECO:0007669"/>
    <property type="project" value="UniProtKB-UniRule"/>
</dbReference>
<dbReference type="GO" id="GO:0020037">
    <property type="term" value="F:heme binding"/>
    <property type="evidence" value="ECO:0007669"/>
    <property type="project" value="TreeGrafter"/>
</dbReference>
<dbReference type="PANTHER" id="PTHR30365">
    <property type="entry name" value="CYTOCHROME D UBIQUINOL OXIDASE"/>
    <property type="match status" value="1"/>
</dbReference>
<dbReference type="Pfam" id="PF01654">
    <property type="entry name" value="Cyt_bd_oxida_I"/>
    <property type="match status" value="1"/>
</dbReference>
<keyword evidence="11 12" id="KW-0472">Membrane</keyword>
<dbReference type="KEGG" id="snan:I6N98_18300"/>
<keyword evidence="6 12" id="KW-0812">Transmembrane</keyword>
<feature type="transmembrane region" description="Helical" evidence="12">
    <location>
        <begin position="96"/>
        <end position="116"/>
    </location>
</feature>
<feature type="transmembrane region" description="Helical" evidence="12">
    <location>
        <begin position="20"/>
        <end position="39"/>
    </location>
</feature>
<keyword evidence="7 12" id="KW-0479">Metal-binding</keyword>